<accession>W9WGI1</accession>
<gene>
    <name evidence="2" type="ORF">A1O5_09874</name>
</gene>
<protein>
    <recommendedName>
        <fullName evidence="4">Fungal N-terminal domain-containing protein</fullName>
    </recommendedName>
</protein>
<dbReference type="Proteomes" id="UP000019471">
    <property type="component" value="Unassembled WGS sequence"/>
</dbReference>
<dbReference type="STRING" id="1182543.W9WGI1"/>
<sequence length="381" mass="42300">MAEVGFAASLVGTASFGIQPTSTLYTFGATTASAKEQTDYIARHATLYADVLELLAQRINDDEPIHSQKAFKLVDEIYNQSCDLFAGIENLLPEKKDSISFIQRMEWNFKKIKVDLLAAEVEYLKTTMNLLVSVLYADKKIRAHRRKRTSKQAKADAATQFARAQNAIVELVNATVTKAHLQSKVEEEEQDSSNEVGTRSHPPGSSALLRLGEHIETISNNLAITQLKESIEQAKTVSEERALVIRNSVSLLEDLLNQRTTLAEDSADHKENKVKLESNSTGEKTFGKGINTANEATNSEDFPTPQASPITQDEDAIARMYMVSQRRVKELGDELTRMKDAATAPGSKKDESKTLYGRCPAMMRDFPFRPPSPTIRRTESA</sequence>
<comment type="caution">
    <text evidence="2">The sequence shown here is derived from an EMBL/GenBank/DDBJ whole genome shotgun (WGS) entry which is preliminary data.</text>
</comment>
<dbReference type="EMBL" id="AMGX01000017">
    <property type="protein sequence ID" value="EXJ67227.1"/>
    <property type="molecule type" value="Genomic_DNA"/>
</dbReference>
<dbReference type="InterPro" id="IPR039327">
    <property type="entry name" value="CON7-like"/>
</dbReference>
<dbReference type="PANTHER" id="PTHR36167">
    <property type="entry name" value="C2H2 FINGER DOMAIN TRANSCRIPTION FACTOR (EUROFUNG)-RELATED"/>
    <property type="match status" value="1"/>
</dbReference>
<dbReference type="PANTHER" id="PTHR36167:SF4">
    <property type="entry name" value="FUNGAL N-TERMINAL DOMAIN-CONTAINING PROTEIN"/>
    <property type="match status" value="1"/>
</dbReference>
<evidence type="ECO:0000256" key="1">
    <source>
        <dbReference type="SAM" id="MobiDB-lite"/>
    </source>
</evidence>
<keyword evidence="3" id="KW-1185">Reference proteome</keyword>
<name>W9WGI1_9EURO</name>
<evidence type="ECO:0000313" key="3">
    <source>
        <dbReference type="Proteomes" id="UP000019471"/>
    </source>
</evidence>
<dbReference type="AlphaFoldDB" id="W9WGI1"/>
<organism evidence="2 3">
    <name type="scientific">Cladophialophora psammophila CBS 110553</name>
    <dbReference type="NCBI Taxonomy" id="1182543"/>
    <lineage>
        <taxon>Eukaryota</taxon>
        <taxon>Fungi</taxon>
        <taxon>Dikarya</taxon>
        <taxon>Ascomycota</taxon>
        <taxon>Pezizomycotina</taxon>
        <taxon>Eurotiomycetes</taxon>
        <taxon>Chaetothyriomycetidae</taxon>
        <taxon>Chaetothyriales</taxon>
        <taxon>Herpotrichiellaceae</taxon>
        <taxon>Cladophialophora</taxon>
    </lineage>
</organism>
<proteinExistence type="predicted"/>
<feature type="region of interest" description="Disordered" evidence="1">
    <location>
        <begin position="334"/>
        <end position="381"/>
    </location>
</feature>
<dbReference type="GeneID" id="19194569"/>
<feature type="region of interest" description="Disordered" evidence="1">
    <location>
        <begin position="266"/>
        <end position="287"/>
    </location>
</feature>
<feature type="compositionally biased region" description="Basic and acidic residues" evidence="1">
    <location>
        <begin position="266"/>
        <end position="276"/>
    </location>
</feature>
<dbReference type="OrthoDB" id="4121285at2759"/>
<evidence type="ECO:0000313" key="2">
    <source>
        <dbReference type="EMBL" id="EXJ67227.1"/>
    </source>
</evidence>
<evidence type="ECO:0008006" key="4">
    <source>
        <dbReference type="Google" id="ProtNLM"/>
    </source>
</evidence>
<feature type="region of interest" description="Disordered" evidence="1">
    <location>
        <begin position="182"/>
        <end position="207"/>
    </location>
</feature>
<dbReference type="HOGENOM" id="CLU_725638_0_0_1"/>
<dbReference type="RefSeq" id="XP_007748642.1">
    <property type="nucleotide sequence ID" value="XM_007750452.1"/>
</dbReference>
<reference evidence="2 3" key="1">
    <citation type="submission" date="2013-03" db="EMBL/GenBank/DDBJ databases">
        <title>The Genome Sequence of Cladophialophora psammophila CBS 110553.</title>
        <authorList>
            <consortium name="The Broad Institute Genomics Platform"/>
            <person name="Cuomo C."/>
            <person name="de Hoog S."/>
            <person name="Gorbushina A."/>
            <person name="Walker B."/>
            <person name="Young S.K."/>
            <person name="Zeng Q."/>
            <person name="Gargeya S."/>
            <person name="Fitzgerald M."/>
            <person name="Haas B."/>
            <person name="Abouelleil A."/>
            <person name="Allen A.W."/>
            <person name="Alvarado L."/>
            <person name="Arachchi H.M."/>
            <person name="Berlin A.M."/>
            <person name="Chapman S.B."/>
            <person name="Gainer-Dewar J."/>
            <person name="Goldberg J."/>
            <person name="Griggs A."/>
            <person name="Gujja S."/>
            <person name="Hansen M."/>
            <person name="Howarth C."/>
            <person name="Imamovic A."/>
            <person name="Ireland A."/>
            <person name="Larimer J."/>
            <person name="McCowan C."/>
            <person name="Murphy C."/>
            <person name="Pearson M."/>
            <person name="Poon T.W."/>
            <person name="Priest M."/>
            <person name="Roberts A."/>
            <person name="Saif S."/>
            <person name="Shea T."/>
            <person name="Sisk P."/>
            <person name="Sykes S."/>
            <person name="Wortman J."/>
            <person name="Nusbaum C."/>
            <person name="Birren B."/>
        </authorList>
    </citation>
    <scope>NUCLEOTIDE SEQUENCE [LARGE SCALE GENOMIC DNA]</scope>
    <source>
        <strain evidence="2 3">CBS 110553</strain>
    </source>
</reference>
<dbReference type="GO" id="GO:0006355">
    <property type="term" value="P:regulation of DNA-templated transcription"/>
    <property type="evidence" value="ECO:0007669"/>
    <property type="project" value="InterPro"/>
</dbReference>